<name>A0AA36NK30_9DINO</name>
<dbReference type="EMBL" id="CAUJNA010003813">
    <property type="protein sequence ID" value="CAJ1410362.1"/>
    <property type="molecule type" value="Genomic_DNA"/>
</dbReference>
<feature type="region of interest" description="Disordered" evidence="1">
    <location>
        <begin position="309"/>
        <end position="332"/>
    </location>
</feature>
<evidence type="ECO:0000256" key="1">
    <source>
        <dbReference type="SAM" id="MobiDB-lite"/>
    </source>
</evidence>
<accession>A0AA36NK30</accession>
<feature type="signal peptide" evidence="2">
    <location>
        <begin position="1"/>
        <end position="19"/>
    </location>
</feature>
<dbReference type="Proteomes" id="UP001178507">
    <property type="component" value="Unassembled WGS sequence"/>
</dbReference>
<keyword evidence="2" id="KW-0732">Signal</keyword>
<feature type="region of interest" description="Disordered" evidence="1">
    <location>
        <begin position="149"/>
        <end position="174"/>
    </location>
</feature>
<proteinExistence type="predicted"/>
<reference evidence="3" key="1">
    <citation type="submission" date="2023-08" db="EMBL/GenBank/DDBJ databases">
        <authorList>
            <person name="Chen Y."/>
            <person name="Shah S."/>
            <person name="Dougan E. K."/>
            <person name="Thang M."/>
            <person name="Chan C."/>
        </authorList>
    </citation>
    <scope>NUCLEOTIDE SEQUENCE</scope>
</reference>
<sequence>MSRSCAMVVGASALMSAEAFVATPTPATPPRQMSHQAASTTAPSATSAWSAGSCGAVAVAAAVGIHARGRKSKVARGEALYERQRNAYADLAYLNDVGYLPDGTPMHKAGNAINHPERVGADPHVDGSELPRGHFLNSVGYLPDGTPLNAAGNAINHPERMQPDPHKNGSPLPASTYAADVGYLVDGTPLNAAGNNSLKGGAATQAAPVPAASMPSTPSSPATMTAAQGKHGAHGIQYPYSNQKDVYADLEYTNDVGYLPDGTPMNRAGNAINHPESIQPDLHNPGAPLPRALFANSVGYLPDGTPLNAAGNAINHPESMQPDLHNPGSPLPTSVYAADVGYLVDGTPLNAAGNNSLKGGAATQVAPVPAASMPSTTSSPATMTAAQGKHGAHGIQYPYSNQKDVYADLEYTNDVGYLPDGTPMNRAGNAINHPESIQPDLHNPGAPLPRALFANSVGYLPDGTPLNAAGNAINHPERMQPDLHNPGSPLPTSVYAADVGYLVDGTPLNAAGNNSLKGGAATQAAPPASSSMSSATASAPQALAAAAFVGFASQVRRSGGFEYSLQKDSFADLHYVNDVGYLPDGTPLNKAGNALNHPEHVQPDRHTPGSPLPRANFANEVGYLPDGTPMNRAGNAINHPENMQPDPHTPGSPLPASAYAADVGYLVDGTPMKEAGNNSISR</sequence>
<feature type="region of interest" description="Disordered" evidence="1">
    <location>
        <begin position="200"/>
        <end position="230"/>
    </location>
</feature>
<dbReference type="AlphaFoldDB" id="A0AA36NK30"/>
<gene>
    <name evidence="3" type="ORF">EVOR1521_LOCUS31196</name>
</gene>
<comment type="caution">
    <text evidence="3">The sequence shown here is derived from an EMBL/GenBank/DDBJ whole genome shotgun (WGS) entry which is preliminary data.</text>
</comment>
<evidence type="ECO:0000313" key="3">
    <source>
        <dbReference type="EMBL" id="CAJ1410362.1"/>
    </source>
</evidence>
<feature type="chain" id="PRO_5041432216" evidence="2">
    <location>
        <begin position="20"/>
        <end position="682"/>
    </location>
</feature>
<evidence type="ECO:0000256" key="2">
    <source>
        <dbReference type="SAM" id="SignalP"/>
    </source>
</evidence>
<protein>
    <submittedName>
        <fullName evidence="3">Uncharacterized protein</fullName>
    </submittedName>
</protein>
<feature type="region of interest" description="Disordered" evidence="1">
    <location>
        <begin position="589"/>
        <end position="657"/>
    </location>
</feature>
<feature type="compositionally biased region" description="Low complexity" evidence="1">
    <location>
        <begin position="202"/>
        <end position="227"/>
    </location>
</feature>
<feature type="region of interest" description="Disordered" evidence="1">
    <location>
        <begin position="368"/>
        <end position="389"/>
    </location>
</feature>
<organism evidence="3 4">
    <name type="scientific">Effrenium voratum</name>
    <dbReference type="NCBI Taxonomy" id="2562239"/>
    <lineage>
        <taxon>Eukaryota</taxon>
        <taxon>Sar</taxon>
        <taxon>Alveolata</taxon>
        <taxon>Dinophyceae</taxon>
        <taxon>Suessiales</taxon>
        <taxon>Symbiodiniaceae</taxon>
        <taxon>Effrenium</taxon>
    </lineage>
</organism>
<evidence type="ECO:0000313" key="4">
    <source>
        <dbReference type="Proteomes" id="UP001178507"/>
    </source>
</evidence>
<keyword evidence="4" id="KW-1185">Reference proteome</keyword>
<feature type="compositionally biased region" description="Basic and acidic residues" evidence="1">
    <location>
        <begin position="115"/>
        <end position="132"/>
    </location>
</feature>
<feature type="compositionally biased region" description="Low complexity" evidence="1">
    <location>
        <begin position="368"/>
        <end position="386"/>
    </location>
</feature>
<feature type="compositionally biased region" description="Basic and acidic residues" evidence="1">
    <location>
        <begin position="157"/>
        <end position="167"/>
    </location>
</feature>
<feature type="region of interest" description="Disordered" evidence="1">
    <location>
        <begin position="470"/>
        <end position="489"/>
    </location>
</feature>
<feature type="region of interest" description="Disordered" evidence="1">
    <location>
        <begin position="108"/>
        <end position="132"/>
    </location>
</feature>
<feature type="compositionally biased region" description="Basic and acidic residues" evidence="1">
    <location>
        <begin position="597"/>
        <end position="607"/>
    </location>
</feature>